<feature type="region of interest" description="Disordered" evidence="4">
    <location>
        <begin position="33"/>
        <end position="57"/>
    </location>
</feature>
<dbReference type="SUPFAM" id="SSF55874">
    <property type="entry name" value="ATPase domain of HSP90 chaperone/DNA topoisomerase II/histidine kinase"/>
    <property type="match status" value="1"/>
</dbReference>
<evidence type="ECO:0000313" key="8">
    <source>
        <dbReference type="Proteomes" id="UP000584867"/>
    </source>
</evidence>
<keyword evidence="2 7" id="KW-0418">Kinase</keyword>
<dbReference type="Pfam" id="PF02518">
    <property type="entry name" value="HATPase_c"/>
    <property type="match status" value="1"/>
</dbReference>
<dbReference type="GO" id="GO:0046983">
    <property type="term" value="F:protein dimerization activity"/>
    <property type="evidence" value="ECO:0007669"/>
    <property type="project" value="InterPro"/>
</dbReference>
<sequence>MIRQLKSTALVWLFAISISISPLIGQVVPAPTTPPPVSASDLSSGAQTVEEPGNKPSARIMGWSFSGEETPQTIDTDKPAILEPGNPGFVVFFNPQGLTSPTTEFRYRLVGYDPDWTVTREHIAHYRRLSPGKYTFEVQSRQGGGQWHSPGARLSVVQHPFFYQTWYFYLLVILGLVILVAQLLSQRDQLLKGQMGIVLEERNRIASDCHDTLMAGFAAISWQLEATAKLFRDTDEPDTPAAKSCELARSMVAHCQAEARRIIWDLRDSEELTNMLSQALSRAITTHRLKDSIETTLDVQGNEIPIAPGAVHHLVCIGQEAVTNAMRHANASTIQITLRFESDSLSLSIRDNGQGFHSSSSTIRTGHFGIPVMEERARKLGGVLRLHSTEGVGTEVAVTVDFQTINQPIRQQHHVVPWIGV</sequence>
<dbReference type="PANTHER" id="PTHR24421">
    <property type="entry name" value="NITRATE/NITRITE SENSOR PROTEIN NARX-RELATED"/>
    <property type="match status" value="1"/>
</dbReference>
<evidence type="ECO:0000256" key="4">
    <source>
        <dbReference type="SAM" id="MobiDB-lite"/>
    </source>
</evidence>
<dbReference type="InterPro" id="IPR013783">
    <property type="entry name" value="Ig-like_fold"/>
</dbReference>
<keyword evidence="1" id="KW-0808">Transferase</keyword>
<evidence type="ECO:0000256" key="3">
    <source>
        <dbReference type="ARBA" id="ARBA00023012"/>
    </source>
</evidence>
<comment type="caution">
    <text evidence="7">The sequence shown here is derived from an EMBL/GenBank/DDBJ whole genome shotgun (WGS) entry which is preliminary data.</text>
</comment>
<organism evidence="7 8">
    <name type="scientific">Granulicella mallensis</name>
    <dbReference type="NCBI Taxonomy" id="940614"/>
    <lineage>
        <taxon>Bacteria</taxon>
        <taxon>Pseudomonadati</taxon>
        <taxon>Acidobacteriota</taxon>
        <taxon>Terriglobia</taxon>
        <taxon>Terriglobales</taxon>
        <taxon>Acidobacteriaceae</taxon>
        <taxon>Granulicella</taxon>
    </lineage>
</organism>
<keyword evidence="3" id="KW-0902">Two-component regulatory system</keyword>
<protein>
    <submittedName>
        <fullName evidence="7">Signal transduction histidine kinase</fullName>
    </submittedName>
</protein>
<dbReference type="Gene3D" id="3.30.565.10">
    <property type="entry name" value="Histidine kinase-like ATPase, C-terminal domain"/>
    <property type="match status" value="1"/>
</dbReference>
<accession>A0A7W7ZLN0</accession>
<dbReference type="PANTHER" id="PTHR24421:SF62">
    <property type="entry name" value="SENSORY TRANSDUCTION HISTIDINE KINASE"/>
    <property type="match status" value="1"/>
</dbReference>
<dbReference type="Pfam" id="PF07495">
    <property type="entry name" value="Y_Y_Y"/>
    <property type="match status" value="1"/>
</dbReference>
<dbReference type="Gene3D" id="1.20.5.1930">
    <property type="match status" value="1"/>
</dbReference>
<dbReference type="InterPro" id="IPR036890">
    <property type="entry name" value="HATPase_C_sf"/>
</dbReference>
<dbReference type="GO" id="GO:0000155">
    <property type="term" value="F:phosphorelay sensor kinase activity"/>
    <property type="evidence" value="ECO:0007669"/>
    <property type="project" value="InterPro"/>
</dbReference>
<dbReference type="RefSeq" id="WP_311733004.1">
    <property type="nucleotide sequence ID" value="NZ_JACHIO010000001.1"/>
</dbReference>
<keyword evidence="5" id="KW-0472">Membrane</keyword>
<dbReference type="GO" id="GO:0016020">
    <property type="term" value="C:membrane"/>
    <property type="evidence" value="ECO:0007669"/>
    <property type="project" value="InterPro"/>
</dbReference>
<dbReference type="SMART" id="SM00387">
    <property type="entry name" value="HATPase_c"/>
    <property type="match status" value="1"/>
</dbReference>
<evidence type="ECO:0000313" key="7">
    <source>
        <dbReference type="EMBL" id="MBB5061814.1"/>
    </source>
</evidence>
<dbReference type="InterPro" id="IPR011712">
    <property type="entry name" value="Sig_transdc_His_kin_sub3_dim/P"/>
</dbReference>
<dbReference type="Proteomes" id="UP000584867">
    <property type="component" value="Unassembled WGS sequence"/>
</dbReference>
<evidence type="ECO:0000256" key="5">
    <source>
        <dbReference type="SAM" id="Phobius"/>
    </source>
</evidence>
<gene>
    <name evidence="7" type="ORF">HDF15_000139</name>
</gene>
<feature type="transmembrane region" description="Helical" evidence="5">
    <location>
        <begin position="166"/>
        <end position="185"/>
    </location>
</feature>
<dbReference type="InterPro" id="IPR003594">
    <property type="entry name" value="HATPase_dom"/>
</dbReference>
<dbReference type="CDD" id="cd16917">
    <property type="entry name" value="HATPase_UhpB-NarQ-NarX-like"/>
    <property type="match status" value="1"/>
</dbReference>
<evidence type="ECO:0000256" key="1">
    <source>
        <dbReference type="ARBA" id="ARBA00022679"/>
    </source>
</evidence>
<keyword evidence="5" id="KW-1133">Transmembrane helix</keyword>
<proteinExistence type="predicted"/>
<feature type="domain" description="Histidine kinase/HSP90-like ATPase" evidence="6">
    <location>
        <begin position="309"/>
        <end position="404"/>
    </location>
</feature>
<reference evidence="7 8" key="1">
    <citation type="submission" date="2020-08" db="EMBL/GenBank/DDBJ databases">
        <title>Genomic Encyclopedia of Type Strains, Phase IV (KMG-V): Genome sequencing to study the core and pangenomes of soil and plant-associated prokaryotes.</title>
        <authorList>
            <person name="Whitman W."/>
        </authorList>
    </citation>
    <scope>NUCLEOTIDE SEQUENCE [LARGE SCALE GENOMIC DNA]</scope>
    <source>
        <strain evidence="7 8">X5P3</strain>
    </source>
</reference>
<evidence type="ECO:0000256" key="2">
    <source>
        <dbReference type="ARBA" id="ARBA00022777"/>
    </source>
</evidence>
<keyword evidence="5" id="KW-0812">Transmembrane</keyword>
<name>A0A7W7ZLN0_9BACT</name>
<dbReference type="Pfam" id="PF07730">
    <property type="entry name" value="HisKA_3"/>
    <property type="match status" value="1"/>
</dbReference>
<dbReference type="Gene3D" id="2.60.40.10">
    <property type="entry name" value="Immunoglobulins"/>
    <property type="match status" value="1"/>
</dbReference>
<dbReference type="InterPro" id="IPR050482">
    <property type="entry name" value="Sensor_HK_TwoCompSys"/>
</dbReference>
<dbReference type="AlphaFoldDB" id="A0A7W7ZLN0"/>
<dbReference type="InterPro" id="IPR011123">
    <property type="entry name" value="Y_Y_Y"/>
</dbReference>
<dbReference type="EMBL" id="JACHIO010000001">
    <property type="protein sequence ID" value="MBB5061814.1"/>
    <property type="molecule type" value="Genomic_DNA"/>
</dbReference>
<evidence type="ECO:0000259" key="6">
    <source>
        <dbReference type="SMART" id="SM00387"/>
    </source>
</evidence>